<evidence type="ECO:0000259" key="4">
    <source>
        <dbReference type="PROSITE" id="PS50878"/>
    </source>
</evidence>
<dbReference type="AlphaFoldDB" id="A0ABD1K1V1"/>
<feature type="compositionally biased region" description="Polar residues" evidence="3">
    <location>
        <begin position="447"/>
        <end position="456"/>
    </location>
</feature>
<dbReference type="GO" id="GO:0004523">
    <property type="term" value="F:RNA-DNA hybrid ribonuclease activity"/>
    <property type="evidence" value="ECO:0007669"/>
    <property type="project" value="UniProtKB-EC"/>
</dbReference>
<keyword evidence="6" id="KW-1185">Reference proteome</keyword>
<dbReference type="SUPFAM" id="SSF56672">
    <property type="entry name" value="DNA/RNA polymerases"/>
    <property type="match status" value="1"/>
</dbReference>
<reference evidence="5 6" key="1">
    <citation type="submission" date="2024-09" db="EMBL/GenBank/DDBJ databases">
        <title>A chromosome-level genome assembly of Gray's grenadier anchovy, Coilia grayii.</title>
        <authorList>
            <person name="Fu Z."/>
        </authorList>
    </citation>
    <scope>NUCLEOTIDE SEQUENCE [LARGE SCALE GENOMIC DNA]</scope>
    <source>
        <strain evidence="5">G4</strain>
        <tissue evidence="5">Muscle</tissue>
    </source>
</reference>
<comment type="similarity">
    <text evidence="1">Belongs to the beta type-B retroviral polymerase family. HERV class-II K(HML-2) pol subfamily.</text>
</comment>
<evidence type="ECO:0000256" key="3">
    <source>
        <dbReference type="SAM" id="MobiDB-lite"/>
    </source>
</evidence>
<feature type="region of interest" description="Disordered" evidence="3">
    <location>
        <begin position="63"/>
        <end position="166"/>
    </location>
</feature>
<dbReference type="InterPro" id="IPR000477">
    <property type="entry name" value="RT_dom"/>
</dbReference>
<gene>
    <name evidence="5" type="ORF">ACEWY4_010424</name>
</gene>
<name>A0ABD1K1V1_9TELE</name>
<dbReference type="PANTHER" id="PTHR33050:SF7">
    <property type="entry name" value="RIBONUCLEASE H"/>
    <property type="match status" value="1"/>
</dbReference>
<accession>A0ABD1K1V1</accession>
<dbReference type="InterPro" id="IPR043128">
    <property type="entry name" value="Rev_trsase/Diguanyl_cyclase"/>
</dbReference>
<sequence length="1119" mass="126033">MPGKKKRSSTSGKRCTCGIEILPTDPHTTCVECLGLDHAVRALSTEADCPHCDNLTGKTLRERKAVFRPRSPPQDGSGDDGDNSEDDRGHAPPTRAAAVKSPTAKKSKKGSPPPVTFLDGREDPDEDPGGMFVFDHDTVDPPLDTGSEGGESETSQPRPSPKKPNPKAELYEVLRRAADFLELEWPETLPPAPSRIDDRFLAKRQVEEETKAPFFPEVHQELIRSWKAPYTSRVPVQGISAYTNVAHVVEHGYTAMPRLEDSMAAHLCPAAAPRWKSKPLLPSKPCRTTSSLAEKAFVTAGQAGSALNTMAVLQAYQAEMLKRLAEGNLEEREDTLDELRRATDLALRATKCAAQATGRTMSNLVVLERHLWLNLTQIHDRDKSFLLDAPLSTNGLFGEAISVLMEKHEATQKQSAAYQHVLPRRQNSPFHPRAEYRGPPAPRSHSAHSQSSNPYSASEGERQTARPPPRGNPPRLTVASQALIKNMNENVSPLSQHLDYWRMIAKDAPGVLKIVENGYALQFARRPPKFRKIIDSAIGLSAQKARILSQEIKSLLAKNAIRAVPPEEASKGHYSRYFLAPKKDGGFRPILDLRRLNKTLGTFRFRMVTNKKIMEEVRRGDWFTKLDLTDAYFHVSIIPRHRRFLRFAFKKKYYEFLVLPFGISLAPRVFTKCVEITLSPLRRVGIRILNFLDDWLILSDSRRQSEQHTPQVITHLQKLGWRINWEKSVLIPSQTMSFLGMILNSVTMTARLSEKRIVSLKQCLRAVTRGRSLPAHHFQRLLGLLTAASTVTPLGLLHMRPIQRWFNSHRLHPVKDRHKCLTVTRDLTLALKPWREEEIHLQGVGIGRVITRITLTTDASKLGWGAICQGHSVRGIWTDSQRSQHINVLELLAVQLALRHFQTLLTQSAVLIRSDNTATVAYINHQGGLRSSLMMKVARDILMWAHTHSISLKAVYLPGKINHGADMLSRGGPVPGEWRLHPRVVQMIWQRFGQAQVDLFASRDTTHCPLWFSIRDREAPLGVDALANQWPDMILYAFPPIRLIPAVLDKVRAEGARLLLVAPRWETQVWFANLITLLHGPPWEIPVYRDLLSQAKGLILHPSPQRWKLHVWPLKGSIY</sequence>
<feature type="domain" description="Reverse transcriptase" evidence="4">
    <location>
        <begin position="561"/>
        <end position="743"/>
    </location>
</feature>
<dbReference type="Gene3D" id="3.10.10.10">
    <property type="entry name" value="HIV Type 1 Reverse Transcriptase, subunit A, domain 1"/>
    <property type="match status" value="1"/>
</dbReference>
<evidence type="ECO:0000313" key="5">
    <source>
        <dbReference type="EMBL" id="KAL2093112.1"/>
    </source>
</evidence>
<evidence type="ECO:0000256" key="2">
    <source>
        <dbReference type="ARBA" id="ARBA00012180"/>
    </source>
</evidence>
<dbReference type="EC" id="3.1.26.4" evidence="2"/>
<organism evidence="5 6">
    <name type="scientific">Coilia grayii</name>
    <name type="common">Gray's grenadier anchovy</name>
    <dbReference type="NCBI Taxonomy" id="363190"/>
    <lineage>
        <taxon>Eukaryota</taxon>
        <taxon>Metazoa</taxon>
        <taxon>Chordata</taxon>
        <taxon>Craniata</taxon>
        <taxon>Vertebrata</taxon>
        <taxon>Euteleostomi</taxon>
        <taxon>Actinopterygii</taxon>
        <taxon>Neopterygii</taxon>
        <taxon>Teleostei</taxon>
        <taxon>Clupei</taxon>
        <taxon>Clupeiformes</taxon>
        <taxon>Clupeoidei</taxon>
        <taxon>Engraulidae</taxon>
        <taxon>Coilinae</taxon>
        <taxon>Coilia</taxon>
    </lineage>
</organism>
<dbReference type="EMBL" id="JBHFQA010000009">
    <property type="protein sequence ID" value="KAL2093112.1"/>
    <property type="molecule type" value="Genomic_DNA"/>
</dbReference>
<feature type="region of interest" description="Disordered" evidence="3">
    <location>
        <begin position="422"/>
        <end position="476"/>
    </location>
</feature>
<dbReference type="InterPro" id="IPR052055">
    <property type="entry name" value="Hepadnavirus_pol/RT"/>
</dbReference>
<evidence type="ECO:0000256" key="1">
    <source>
        <dbReference type="ARBA" id="ARBA00010879"/>
    </source>
</evidence>
<dbReference type="Gene3D" id="3.30.70.270">
    <property type="match status" value="1"/>
</dbReference>
<dbReference type="CDD" id="cd09275">
    <property type="entry name" value="RNase_HI_RT_DIRS1"/>
    <property type="match status" value="1"/>
</dbReference>
<comment type="caution">
    <text evidence="5">The sequence shown here is derived from an EMBL/GenBank/DDBJ whole genome shotgun (WGS) entry which is preliminary data.</text>
</comment>
<dbReference type="Pfam" id="PF00078">
    <property type="entry name" value="RVT_1"/>
    <property type="match status" value="1"/>
</dbReference>
<dbReference type="CDD" id="cd03714">
    <property type="entry name" value="RT_DIRS1"/>
    <property type="match status" value="1"/>
</dbReference>
<dbReference type="InterPro" id="IPR043502">
    <property type="entry name" value="DNA/RNA_pol_sf"/>
</dbReference>
<dbReference type="PROSITE" id="PS50878">
    <property type="entry name" value="RT_POL"/>
    <property type="match status" value="1"/>
</dbReference>
<protein>
    <recommendedName>
        <fullName evidence="2">ribonuclease H</fullName>
        <ecNumber evidence="2">3.1.26.4</ecNumber>
    </recommendedName>
</protein>
<dbReference type="Proteomes" id="UP001591681">
    <property type="component" value="Unassembled WGS sequence"/>
</dbReference>
<dbReference type="PANTHER" id="PTHR33050">
    <property type="entry name" value="REVERSE TRANSCRIPTASE DOMAIN-CONTAINING PROTEIN"/>
    <property type="match status" value="1"/>
</dbReference>
<evidence type="ECO:0000313" key="6">
    <source>
        <dbReference type="Proteomes" id="UP001591681"/>
    </source>
</evidence>
<proteinExistence type="inferred from homology"/>
<dbReference type="Gene3D" id="1.10.287.3160">
    <property type="match status" value="1"/>
</dbReference>